<feature type="region of interest" description="Disordered" evidence="1">
    <location>
        <begin position="330"/>
        <end position="357"/>
    </location>
</feature>
<keyword evidence="3" id="KW-1185">Reference proteome</keyword>
<evidence type="ECO:0000313" key="2">
    <source>
        <dbReference type="EMBL" id="KAJ3052704.1"/>
    </source>
</evidence>
<dbReference type="GO" id="GO:0005737">
    <property type="term" value="C:cytoplasm"/>
    <property type="evidence" value="ECO:0007669"/>
    <property type="project" value="TreeGrafter"/>
</dbReference>
<feature type="region of interest" description="Disordered" evidence="1">
    <location>
        <begin position="210"/>
        <end position="242"/>
    </location>
</feature>
<proteinExistence type="predicted"/>
<dbReference type="AlphaFoldDB" id="A0AAD5X2C2"/>
<feature type="region of interest" description="Disordered" evidence="1">
    <location>
        <begin position="393"/>
        <end position="418"/>
    </location>
</feature>
<evidence type="ECO:0000313" key="3">
    <source>
        <dbReference type="Proteomes" id="UP001212841"/>
    </source>
</evidence>
<dbReference type="PANTHER" id="PTHR21844">
    <property type="entry name" value="AKT1 SUBSTRATE 1 PROTEIN"/>
    <property type="match status" value="1"/>
</dbReference>
<dbReference type="InterPro" id="IPR026682">
    <property type="entry name" value="AKT1S1"/>
</dbReference>
<accession>A0AAD5X2C2</accession>
<dbReference type="PANTHER" id="PTHR21844:SF2">
    <property type="entry name" value="PROLINE-RICH AKT1 SUBSTRATE 1"/>
    <property type="match status" value="1"/>
</dbReference>
<feature type="compositionally biased region" description="Pro residues" evidence="1">
    <location>
        <begin position="218"/>
        <end position="229"/>
    </location>
</feature>
<gene>
    <name evidence="2" type="ORF">HK097_005829</name>
</gene>
<dbReference type="Proteomes" id="UP001212841">
    <property type="component" value="Unassembled WGS sequence"/>
</dbReference>
<feature type="region of interest" description="Disordered" evidence="1">
    <location>
        <begin position="278"/>
        <end position="318"/>
    </location>
</feature>
<feature type="compositionally biased region" description="Basic and acidic residues" evidence="1">
    <location>
        <begin position="447"/>
        <end position="457"/>
    </location>
</feature>
<comment type="caution">
    <text evidence="2">The sequence shown here is derived from an EMBL/GenBank/DDBJ whole genome shotgun (WGS) entry which is preliminary data.</text>
</comment>
<protein>
    <submittedName>
        <fullName evidence="2">Uncharacterized protein</fullName>
    </submittedName>
</protein>
<evidence type="ECO:0000256" key="1">
    <source>
        <dbReference type="SAM" id="MobiDB-lite"/>
    </source>
</evidence>
<feature type="compositionally biased region" description="Acidic residues" evidence="1">
    <location>
        <begin position="407"/>
        <end position="417"/>
    </location>
</feature>
<dbReference type="EMBL" id="JADGJD010000273">
    <property type="protein sequence ID" value="KAJ3052704.1"/>
    <property type="molecule type" value="Genomic_DNA"/>
</dbReference>
<feature type="region of interest" description="Disordered" evidence="1">
    <location>
        <begin position="443"/>
        <end position="462"/>
    </location>
</feature>
<sequence>MSERKVLYCQLRAVPADKPSESKNRAGHPFVDAGDNVEGFEIKLGLGGITMEHPVLTKSITRHDDWSEVVCLNCDTSVYFCKGEGSPLQQLFPATETVLVGEKTIFGDSGEHAKSNSKYSPTLKIILYNQTNPTDVAEALPDLQRKFPNVRTSVDSSINTYIALTKSEMEQRISAFRADEQSRFEQSERRAHSDADSLWARVKEISDAGKLEVREVAPEPPVSEPPETPTTPVSSSLAESLGMGNHLAGPASLKASSFLKAGTLHMLGTTPIIRNRRPSLVNGRSFDGETSPSLPRLDTHTEEVGSNGGSVPRVGSVPLAGSSALSAVSVEEKAGEDTVVEQEQSTGGEGVSAGKRVHFAGVSDAPVVKKERKMSSDDDDVFALDLDDSAPQSLKVQLSYDSTSDSEPSEEEDDEAQDAPPIAATDLLSSSVPISIPRSFTTSFRLRSPDRTPHLDDDLPPDENVMEGDTDDEDAFVAPHILSARTYVEDDLLKRYRPTRKLSVAMI</sequence>
<organism evidence="2 3">
    <name type="scientific">Rhizophlyctis rosea</name>
    <dbReference type="NCBI Taxonomy" id="64517"/>
    <lineage>
        <taxon>Eukaryota</taxon>
        <taxon>Fungi</taxon>
        <taxon>Fungi incertae sedis</taxon>
        <taxon>Chytridiomycota</taxon>
        <taxon>Chytridiomycota incertae sedis</taxon>
        <taxon>Chytridiomycetes</taxon>
        <taxon>Rhizophlyctidales</taxon>
        <taxon>Rhizophlyctidaceae</taxon>
        <taxon>Rhizophlyctis</taxon>
    </lineage>
</organism>
<dbReference type="GO" id="GO:0032007">
    <property type="term" value="P:negative regulation of TOR signaling"/>
    <property type="evidence" value="ECO:0007669"/>
    <property type="project" value="InterPro"/>
</dbReference>
<reference evidence="2" key="1">
    <citation type="submission" date="2020-05" db="EMBL/GenBank/DDBJ databases">
        <title>Phylogenomic resolution of chytrid fungi.</title>
        <authorList>
            <person name="Stajich J.E."/>
            <person name="Amses K."/>
            <person name="Simmons R."/>
            <person name="Seto K."/>
            <person name="Myers J."/>
            <person name="Bonds A."/>
            <person name="Quandt C.A."/>
            <person name="Barry K."/>
            <person name="Liu P."/>
            <person name="Grigoriev I."/>
            <person name="Longcore J.E."/>
            <person name="James T.Y."/>
        </authorList>
    </citation>
    <scope>NUCLEOTIDE SEQUENCE</scope>
    <source>
        <strain evidence="2">JEL0318</strain>
    </source>
</reference>
<name>A0AAD5X2C2_9FUNG</name>